<name>A0A7M5VCJ2_9CNID</name>
<protein>
    <submittedName>
        <fullName evidence="1">Uncharacterized protein</fullName>
    </submittedName>
</protein>
<proteinExistence type="predicted"/>
<reference evidence="1" key="1">
    <citation type="submission" date="2021-01" db="UniProtKB">
        <authorList>
            <consortium name="EnsemblMetazoa"/>
        </authorList>
    </citation>
    <scope>IDENTIFICATION</scope>
</reference>
<dbReference type="Proteomes" id="UP000594262">
    <property type="component" value="Unplaced"/>
</dbReference>
<dbReference type="EnsemblMetazoa" id="CLYHEMT008542.1">
    <property type="protein sequence ID" value="CLYHEMP008542.1"/>
    <property type="gene ID" value="CLYHEMG008542"/>
</dbReference>
<sequence>EDEVEITLKETNIDRITHLYVIDDDGVEDVFSNGFRIKNSQEEGGITVLLKNIDRKKKFKVAVRGIVRDGKEISLICDKEIETNQGNFEVNQILFLPRFCFIDQNE</sequence>
<organism evidence="1 2">
    <name type="scientific">Clytia hemisphaerica</name>
    <dbReference type="NCBI Taxonomy" id="252671"/>
    <lineage>
        <taxon>Eukaryota</taxon>
        <taxon>Metazoa</taxon>
        <taxon>Cnidaria</taxon>
        <taxon>Hydrozoa</taxon>
        <taxon>Hydroidolina</taxon>
        <taxon>Leptothecata</taxon>
        <taxon>Obeliida</taxon>
        <taxon>Clytiidae</taxon>
        <taxon>Clytia</taxon>
    </lineage>
</organism>
<accession>A0A7M5VCJ2</accession>
<dbReference type="AlphaFoldDB" id="A0A7M5VCJ2"/>
<evidence type="ECO:0000313" key="2">
    <source>
        <dbReference type="Proteomes" id="UP000594262"/>
    </source>
</evidence>
<evidence type="ECO:0000313" key="1">
    <source>
        <dbReference type="EnsemblMetazoa" id="CLYHEMP008542.1"/>
    </source>
</evidence>
<keyword evidence="2" id="KW-1185">Reference proteome</keyword>